<feature type="region of interest" description="Disordered" evidence="1">
    <location>
        <begin position="30"/>
        <end position="67"/>
    </location>
</feature>
<feature type="non-terminal residue" evidence="2">
    <location>
        <position position="152"/>
    </location>
</feature>
<feature type="non-terminal residue" evidence="2">
    <location>
        <position position="1"/>
    </location>
</feature>
<gene>
    <name evidence="2" type="ORF">AAF712_016818</name>
</gene>
<evidence type="ECO:0000313" key="2">
    <source>
        <dbReference type="EMBL" id="KAL0056577.1"/>
    </source>
</evidence>
<dbReference type="EMBL" id="JBBXMP010001293">
    <property type="protein sequence ID" value="KAL0056577.1"/>
    <property type="molecule type" value="Genomic_DNA"/>
</dbReference>
<reference evidence="2 3" key="1">
    <citation type="submission" date="2024-05" db="EMBL/GenBank/DDBJ databases">
        <title>A draft genome resource for the thread blight pathogen Marasmius tenuissimus strain MS-2.</title>
        <authorList>
            <person name="Yulfo-Soto G.E."/>
            <person name="Baruah I.K."/>
            <person name="Amoako-Attah I."/>
            <person name="Bukari Y."/>
            <person name="Meinhardt L.W."/>
            <person name="Bailey B.A."/>
            <person name="Cohen S.P."/>
        </authorList>
    </citation>
    <scope>NUCLEOTIDE SEQUENCE [LARGE SCALE GENOMIC DNA]</scope>
    <source>
        <strain evidence="2 3">MS-2</strain>
    </source>
</reference>
<sequence>LVNASFHRGTHNAYKGHVVPISTSALAPGGPTVHVPSLRQSTSGRGSRSGTTLDPLSRPRANGYTPEHQQYSAQLSRFKSAAYAKSGDVITVQVSICYKPYGKKALVELSPLADVIKDMDAHSPIPVILQIIIDLALKKLEQHERELGGPGF</sequence>
<comment type="caution">
    <text evidence="2">The sequence shown here is derived from an EMBL/GenBank/DDBJ whole genome shotgun (WGS) entry which is preliminary data.</text>
</comment>
<organism evidence="2 3">
    <name type="scientific">Marasmius tenuissimus</name>
    <dbReference type="NCBI Taxonomy" id="585030"/>
    <lineage>
        <taxon>Eukaryota</taxon>
        <taxon>Fungi</taxon>
        <taxon>Dikarya</taxon>
        <taxon>Basidiomycota</taxon>
        <taxon>Agaricomycotina</taxon>
        <taxon>Agaricomycetes</taxon>
        <taxon>Agaricomycetidae</taxon>
        <taxon>Agaricales</taxon>
        <taxon>Marasmiineae</taxon>
        <taxon>Marasmiaceae</taxon>
        <taxon>Marasmius</taxon>
    </lineage>
</organism>
<feature type="compositionally biased region" description="Low complexity" evidence="1">
    <location>
        <begin position="37"/>
        <end position="53"/>
    </location>
</feature>
<name>A0ABR2Z7W8_9AGAR</name>
<proteinExistence type="predicted"/>
<evidence type="ECO:0000313" key="3">
    <source>
        <dbReference type="Proteomes" id="UP001437256"/>
    </source>
</evidence>
<dbReference type="Proteomes" id="UP001437256">
    <property type="component" value="Unassembled WGS sequence"/>
</dbReference>
<keyword evidence="3" id="KW-1185">Reference proteome</keyword>
<protein>
    <submittedName>
        <fullName evidence="2">Uncharacterized protein</fullName>
    </submittedName>
</protein>
<accession>A0ABR2Z7W8</accession>
<evidence type="ECO:0000256" key="1">
    <source>
        <dbReference type="SAM" id="MobiDB-lite"/>
    </source>
</evidence>